<evidence type="ECO:0000256" key="1">
    <source>
        <dbReference type="SAM" id="Phobius"/>
    </source>
</evidence>
<comment type="caution">
    <text evidence="2">The sequence shown here is derived from an EMBL/GenBank/DDBJ whole genome shotgun (WGS) entry which is preliminary data.</text>
</comment>
<name>A0ABX5EMQ3_9BACL</name>
<feature type="non-terminal residue" evidence="2">
    <location>
        <position position="1"/>
    </location>
</feature>
<evidence type="ECO:0000313" key="3">
    <source>
        <dbReference type="Proteomes" id="UP000238836"/>
    </source>
</evidence>
<organism evidence="2 3">
    <name type="scientific">Laceyella sediminis</name>
    <dbReference type="NCBI Taxonomy" id="573074"/>
    <lineage>
        <taxon>Bacteria</taxon>
        <taxon>Bacillati</taxon>
        <taxon>Bacillota</taxon>
        <taxon>Bacilli</taxon>
        <taxon>Bacillales</taxon>
        <taxon>Thermoactinomycetaceae</taxon>
        <taxon>Laceyella</taxon>
    </lineage>
</organism>
<keyword evidence="1" id="KW-0472">Membrane</keyword>
<gene>
    <name evidence="2" type="ORF">CLV36_1221</name>
</gene>
<evidence type="ECO:0000313" key="2">
    <source>
        <dbReference type="EMBL" id="PRZ11781.1"/>
    </source>
</evidence>
<dbReference type="Proteomes" id="UP000238836">
    <property type="component" value="Unassembled WGS sequence"/>
</dbReference>
<feature type="transmembrane region" description="Helical" evidence="1">
    <location>
        <begin position="12"/>
        <end position="31"/>
    </location>
</feature>
<keyword evidence="1" id="KW-0812">Transmembrane</keyword>
<keyword evidence="3" id="KW-1185">Reference proteome</keyword>
<proteinExistence type="predicted"/>
<dbReference type="EMBL" id="PVTZ01000022">
    <property type="protein sequence ID" value="PRZ11781.1"/>
    <property type="molecule type" value="Genomic_DNA"/>
</dbReference>
<keyword evidence="1" id="KW-1133">Transmembrane helix</keyword>
<sequence length="133" mass="15992">PSDLPLLLGSVLWFYRILNFLYLFIILKYTTSSPFLMKRARFVISLETYYIGLLQTVEKPLLKTVQKVVFLINWLKNRRRRRLRYRQLANFFKFMAGDAILSYRQKLAQSFLFTVYKFSYSFPLCRRCSTSSK</sequence>
<protein>
    <submittedName>
        <fullName evidence="2">Reverse transcriptase-like protein</fullName>
    </submittedName>
</protein>
<accession>A0ABX5EMQ3</accession>
<reference evidence="2 3" key="1">
    <citation type="submission" date="2018-03" db="EMBL/GenBank/DDBJ databases">
        <title>Genomic Encyclopedia of Archaeal and Bacterial Type Strains, Phase II (KMG-II): from individual species to whole genera.</title>
        <authorList>
            <person name="Goeker M."/>
        </authorList>
    </citation>
    <scope>NUCLEOTIDE SEQUENCE [LARGE SCALE GENOMIC DNA]</scope>
    <source>
        <strain evidence="2 3">RHA1</strain>
    </source>
</reference>